<dbReference type="Proteomes" id="UP000653454">
    <property type="component" value="Unassembled WGS sequence"/>
</dbReference>
<evidence type="ECO:0000313" key="4">
    <source>
        <dbReference type="Proteomes" id="UP000653454"/>
    </source>
</evidence>
<dbReference type="SMART" id="SM00355">
    <property type="entry name" value="ZnF_C2H2"/>
    <property type="match status" value="3"/>
</dbReference>
<dbReference type="InterPro" id="IPR039258">
    <property type="entry name" value="ZNF511"/>
</dbReference>
<protein>
    <submittedName>
        <fullName evidence="3">(diamondback moth) hypothetical protein</fullName>
    </submittedName>
</protein>
<organism evidence="3 4">
    <name type="scientific">Plutella xylostella</name>
    <name type="common">Diamondback moth</name>
    <name type="synonym">Plutella maculipennis</name>
    <dbReference type="NCBI Taxonomy" id="51655"/>
    <lineage>
        <taxon>Eukaryota</taxon>
        <taxon>Metazoa</taxon>
        <taxon>Ecdysozoa</taxon>
        <taxon>Arthropoda</taxon>
        <taxon>Hexapoda</taxon>
        <taxon>Insecta</taxon>
        <taxon>Pterygota</taxon>
        <taxon>Neoptera</taxon>
        <taxon>Endopterygota</taxon>
        <taxon>Lepidoptera</taxon>
        <taxon>Glossata</taxon>
        <taxon>Ditrysia</taxon>
        <taxon>Yponomeutoidea</taxon>
        <taxon>Plutellidae</taxon>
        <taxon>Plutella</taxon>
    </lineage>
</organism>
<gene>
    <name evidence="3" type="ORF">PLXY2_LOCUS3232</name>
</gene>
<evidence type="ECO:0000259" key="2">
    <source>
        <dbReference type="PROSITE" id="PS00028"/>
    </source>
</evidence>
<evidence type="ECO:0000313" key="3">
    <source>
        <dbReference type="EMBL" id="CAG9103864.1"/>
    </source>
</evidence>
<evidence type="ECO:0000256" key="1">
    <source>
        <dbReference type="SAM" id="MobiDB-lite"/>
    </source>
</evidence>
<accession>A0A8S4DKU6</accession>
<sequence length="242" mass="28056">MMIPQSNATLLEQLKLYGVGHRGYDDDLFADEKPPPKFGIYDEDDENLCHEVVKSVCHIPGCTFTAESLLDFENHYNTSHRYSCSQCKKILPSPHLLDLHIQESHDSFFAVLATRKPSYCCYIEECKEKFTNAEERLDHCVNVHRLPKDYRFDRVQLKLPRGKKNKNKQTKEGGMEVDCSNTSTQHAELRNEPKKFSFVNSKQKAFTKYTGKKFTDEDRENKDNKHVNIDTAMEELKESLPS</sequence>
<comment type="caution">
    <text evidence="3">The sequence shown here is derived from an EMBL/GenBank/DDBJ whole genome shotgun (WGS) entry which is preliminary data.</text>
</comment>
<feature type="region of interest" description="Disordered" evidence="1">
    <location>
        <begin position="162"/>
        <end position="181"/>
    </location>
</feature>
<feature type="domain" description="C2H2-type" evidence="2">
    <location>
        <begin position="121"/>
        <end position="144"/>
    </location>
</feature>
<dbReference type="AlphaFoldDB" id="A0A8S4DKU6"/>
<dbReference type="PROSITE" id="PS00028">
    <property type="entry name" value="ZINC_FINGER_C2H2_1"/>
    <property type="match status" value="2"/>
</dbReference>
<dbReference type="PANTHER" id="PTHR21354:SF0">
    <property type="entry name" value="ZINC FINGER PROTEIN 511"/>
    <property type="match status" value="1"/>
</dbReference>
<name>A0A8S4DKU6_PLUXY</name>
<feature type="domain" description="C2H2-type" evidence="2">
    <location>
        <begin position="84"/>
        <end position="105"/>
    </location>
</feature>
<keyword evidence="4" id="KW-1185">Reference proteome</keyword>
<proteinExistence type="predicted"/>
<dbReference type="PANTHER" id="PTHR21354">
    <property type="entry name" value="ZINC FINGER PROTEIN 511"/>
    <property type="match status" value="1"/>
</dbReference>
<dbReference type="InterPro" id="IPR013087">
    <property type="entry name" value="Znf_C2H2_type"/>
</dbReference>
<reference evidence="3" key="1">
    <citation type="submission" date="2020-11" db="EMBL/GenBank/DDBJ databases">
        <authorList>
            <person name="Whiteford S."/>
        </authorList>
    </citation>
    <scope>NUCLEOTIDE SEQUENCE</scope>
</reference>
<dbReference type="EMBL" id="CAJHNJ030000008">
    <property type="protein sequence ID" value="CAG9103864.1"/>
    <property type="molecule type" value="Genomic_DNA"/>
</dbReference>